<gene>
    <name evidence="1" type="ORF">B5M42_22675</name>
</gene>
<dbReference type="EMBL" id="MYFO01000047">
    <property type="protein sequence ID" value="TFE83532.1"/>
    <property type="molecule type" value="Genomic_DNA"/>
</dbReference>
<evidence type="ECO:0000313" key="2">
    <source>
        <dbReference type="Proteomes" id="UP000298246"/>
    </source>
</evidence>
<name>A0A4Y8PRY1_9BACL</name>
<protein>
    <recommendedName>
        <fullName evidence="3">Phage tail assembly protein</fullName>
    </recommendedName>
</protein>
<accession>A0A4Y8PRY1</accession>
<proteinExistence type="predicted"/>
<evidence type="ECO:0000313" key="1">
    <source>
        <dbReference type="EMBL" id="TFE83532.1"/>
    </source>
</evidence>
<dbReference type="Proteomes" id="UP000298246">
    <property type="component" value="Unassembled WGS sequence"/>
</dbReference>
<dbReference type="RefSeq" id="WP_134757080.1">
    <property type="nucleotide sequence ID" value="NZ_MYFO02000009.1"/>
</dbReference>
<dbReference type="OrthoDB" id="9802230at2"/>
<comment type="caution">
    <text evidence="1">The sequence shown here is derived from an EMBL/GenBank/DDBJ whole genome shotgun (WGS) entry which is preliminary data.</text>
</comment>
<sequence length="125" mass="14369">MAFQTEYEFTLPRGYVDEQGNLHKTGTMRLATAADEILPMRDQRVQQNPGYLSIILLARVVTHLGDLRAIDTRVIERLYTADLSYLQTLYRQINEIELPKVHTACPRCEHEFQVDVSFLSERSGA</sequence>
<reference evidence="1 2" key="1">
    <citation type="submission" date="2017-03" db="EMBL/GenBank/DDBJ databases">
        <title>Isolation of Levoglucosan Utilizing Bacteria.</title>
        <authorList>
            <person name="Arya A.S."/>
        </authorList>
    </citation>
    <scope>NUCLEOTIDE SEQUENCE [LARGE SCALE GENOMIC DNA]</scope>
    <source>
        <strain evidence="1 2">MEC069</strain>
    </source>
</reference>
<organism evidence="1 2">
    <name type="scientific">Paenibacillus athensensis</name>
    <dbReference type="NCBI Taxonomy" id="1967502"/>
    <lineage>
        <taxon>Bacteria</taxon>
        <taxon>Bacillati</taxon>
        <taxon>Bacillota</taxon>
        <taxon>Bacilli</taxon>
        <taxon>Bacillales</taxon>
        <taxon>Paenibacillaceae</taxon>
        <taxon>Paenibacillus</taxon>
    </lineage>
</organism>
<keyword evidence="2" id="KW-1185">Reference proteome</keyword>
<evidence type="ECO:0008006" key="3">
    <source>
        <dbReference type="Google" id="ProtNLM"/>
    </source>
</evidence>
<dbReference type="AlphaFoldDB" id="A0A4Y8PRY1"/>